<name>A0A919P9L7_9CELL</name>
<keyword evidence="1" id="KW-0472">Membrane</keyword>
<dbReference type="AlphaFoldDB" id="A0A919P9L7"/>
<keyword evidence="1" id="KW-1133">Transmembrane helix</keyword>
<dbReference type="EMBL" id="BONO01000009">
    <property type="protein sequence ID" value="GIG36163.1"/>
    <property type="molecule type" value="Genomic_DNA"/>
</dbReference>
<protein>
    <submittedName>
        <fullName evidence="2">Uncharacterized protein</fullName>
    </submittedName>
</protein>
<evidence type="ECO:0000256" key="1">
    <source>
        <dbReference type="SAM" id="Phobius"/>
    </source>
</evidence>
<keyword evidence="3" id="KW-1185">Reference proteome</keyword>
<dbReference type="Proteomes" id="UP000642125">
    <property type="component" value="Unassembled WGS sequence"/>
</dbReference>
<sequence>MVIGWMAAGPLAFSGWLVLDAAAGRRGDDLRSLLLLGSLLWAASALSMFGLPWVASHGLWPLRLRLAVAVPLAVTWFVVGRFVLPAPRSRARSAAWPRRSRDSPALSICDRGDV</sequence>
<feature type="transmembrane region" description="Helical" evidence="1">
    <location>
        <begin position="33"/>
        <end position="54"/>
    </location>
</feature>
<feature type="transmembrane region" description="Helical" evidence="1">
    <location>
        <begin position="66"/>
        <end position="84"/>
    </location>
</feature>
<evidence type="ECO:0000313" key="3">
    <source>
        <dbReference type="Proteomes" id="UP000642125"/>
    </source>
</evidence>
<gene>
    <name evidence="2" type="ORF">Cpa01nite_15440</name>
</gene>
<keyword evidence="1" id="KW-0812">Transmembrane</keyword>
<accession>A0A919P9L7</accession>
<proteinExistence type="predicted"/>
<comment type="caution">
    <text evidence="2">The sequence shown here is derived from an EMBL/GenBank/DDBJ whole genome shotgun (WGS) entry which is preliminary data.</text>
</comment>
<evidence type="ECO:0000313" key="2">
    <source>
        <dbReference type="EMBL" id="GIG36163.1"/>
    </source>
</evidence>
<reference evidence="2" key="1">
    <citation type="submission" date="2021-01" db="EMBL/GenBank/DDBJ databases">
        <title>Whole genome shotgun sequence of Cellulomonas pakistanensis NBRC 110800.</title>
        <authorList>
            <person name="Komaki H."/>
            <person name="Tamura T."/>
        </authorList>
    </citation>
    <scope>NUCLEOTIDE SEQUENCE</scope>
    <source>
        <strain evidence="2">NBRC 110800</strain>
    </source>
</reference>
<organism evidence="2 3">
    <name type="scientific">Cellulomonas pakistanensis</name>
    <dbReference type="NCBI Taxonomy" id="992287"/>
    <lineage>
        <taxon>Bacteria</taxon>
        <taxon>Bacillati</taxon>
        <taxon>Actinomycetota</taxon>
        <taxon>Actinomycetes</taxon>
        <taxon>Micrococcales</taxon>
        <taxon>Cellulomonadaceae</taxon>
        <taxon>Cellulomonas</taxon>
    </lineage>
</organism>